<sequence length="272" mass="29865">MAVSTGQRITKPRCGDHTLSTRDLRYAHLVQSLPDDLIALPAGKVTLHDARRSEHRTVALEAFSLGRTPVTVDTCDLPLSGITWKQAVSICNELSEAHGLSTAYRISGDEVQWKLESDGFRLPTEAEWEYGCRAGTKGPHYGPLSGVAWTTLDAGEGPHRVALKEPNAFGLYDTLGNVWEWCWDYLDPARYGNYRVFRGGSWADKPWSVRASVRRGSAPDALLEGSGLRLARGALRSGREVQGWSEARDRERAAVSGPLPLGWTPLSLPGSR</sequence>
<dbReference type="SUPFAM" id="SSF56436">
    <property type="entry name" value="C-type lectin-like"/>
    <property type="match status" value="1"/>
</dbReference>
<dbReference type="OrthoDB" id="9768004at2"/>
<dbReference type="PANTHER" id="PTHR23150:SF19">
    <property type="entry name" value="FORMYLGLYCINE-GENERATING ENZYME"/>
    <property type="match status" value="1"/>
</dbReference>
<evidence type="ECO:0000259" key="1">
    <source>
        <dbReference type="Pfam" id="PF03781"/>
    </source>
</evidence>
<keyword evidence="3" id="KW-1185">Reference proteome</keyword>
<dbReference type="GO" id="GO:0120147">
    <property type="term" value="F:formylglycine-generating oxidase activity"/>
    <property type="evidence" value="ECO:0007669"/>
    <property type="project" value="TreeGrafter"/>
</dbReference>
<protein>
    <submittedName>
        <fullName evidence="2">Sulfatase</fullName>
    </submittedName>
</protein>
<organism evidence="2 3">
    <name type="scientific">Microbacterium sorbitolivorans</name>
    <dbReference type="NCBI Taxonomy" id="1867410"/>
    <lineage>
        <taxon>Bacteria</taxon>
        <taxon>Bacillati</taxon>
        <taxon>Actinomycetota</taxon>
        <taxon>Actinomycetes</taxon>
        <taxon>Micrococcales</taxon>
        <taxon>Microbacteriaceae</taxon>
        <taxon>Microbacterium</taxon>
    </lineage>
</organism>
<evidence type="ECO:0000313" key="2">
    <source>
        <dbReference type="EMBL" id="RCK60280.1"/>
    </source>
</evidence>
<accession>A0A367Y3Z1</accession>
<proteinExistence type="predicted"/>
<dbReference type="Proteomes" id="UP000253508">
    <property type="component" value="Unassembled WGS sequence"/>
</dbReference>
<dbReference type="AlphaFoldDB" id="A0A367Y3Z1"/>
<dbReference type="InterPro" id="IPR016187">
    <property type="entry name" value="CTDL_fold"/>
</dbReference>
<gene>
    <name evidence="2" type="ORF">DTO57_08865</name>
</gene>
<comment type="caution">
    <text evidence="2">The sequence shown here is derived from an EMBL/GenBank/DDBJ whole genome shotgun (WGS) entry which is preliminary data.</text>
</comment>
<dbReference type="PANTHER" id="PTHR23150">
    <property type="entry name" value="SULFATASE MODIFYING FACTOR 1, 2"/>
    <property type="match status" value="1"/>
</dbReference>
<name>A0A367Y3Z1_9MICO</name>
<dbReference type="InterPro" id="IPR051043">
    <property type="entry name" value="Sulfatase_Mod_Factor_Kinase"/>
</dbReference>
<evidence type="ECO:0000313" key="3">
    <source>
        <dbReference type="Proteomes" id="UP000253508"/>
    </source>
</evidence>
<dbReference type="Gene3D" id="3.90.1580.10">
    <property type="entry name" value="paralog of FGE (formylglycine-generating enzyme)"/>
    <property type="match status" value="1"/>
</dbReference>
<dbReference type="InterPro" id="IPR042095">
    <property type="entry name" value="SUMF_sf"/>
</dbReference>
<reference evidence="2 3" key="1">
    <citation type="submission" date="2018-07" db="EMBL/GenBank/DDBJ databases">
        <title>Microbacterium endoborsara sp. nov., a novel actinobacterium isolated from Borszczowia aralocaspica.</title>
        <authorList>
            <person name="An D."/>
        </authorList>
    </citation>
    <scope>NUCLEOTIDE SEQUENCE [LARGE SCALE GENOMIC DNA]</scope>
    <source>
        <strain evidence="2 3">C1.15228</strain>
    </source>
</reference>
<dbReference type="EMBL" id="QORO01000002">
    <property type="protein sequence ID" value="RCK60280.1"/>
    <property type="molecule type" value="Genomic_DNA"/>
</dbReference>
<dbReference type="Pfam" id="PF03781">
    <property type="entry name" value="FGE-sulfatase"/>
    <property type="match status" value="1"/>
</dbReference>
<feature type="domain" description="Sulfatase-modifying factor enzyme-like" evidence="1">
    <location>
        <begin position="76"/>
        <end position="232"/>
    </location>
</feature>
<dbReference type="InterPro" id="IPR005532">
    <property type="entry name" value="SUMF_dom"/>
</dbReference>